<dbReference type="AlphaFoldDB" id="A0A9N8D9N8"/>
<gene>
    <name evidence="2" type="ORF">SEMRO_43_G026110.1</name>
</gene>
<evidence type="ECO:0000313" key="2">
    <source>
        <dbReference type="EMBL" id="CAB9498684.1"/>
    </source>
</evidence>
<feature type="region of interest" description="Disordered" evidence="1">
    <location>
        <begin position="123"/>
        <end position="203"/>
    </location>
</feature>
<comment type="caution">
    <text evidence="2">The sequence shown here is derived from an EMBL/GenBank/DDBJ whole genome shotgun (WGS) entry which is preliminary data.</text>
</comment>
<feature type="compositionally biased region" description="Basic and acidic residues" evidence="1">
    <location>
        <begin position="125"/>
        <end position="141"/>
    </location>
</feature>
<feature type="compositionally biased region" description="Polar residues" evidence="1">
    <location>
        <begin position="167"/>
        <end position="176"/>
    </location>
</feature>
<feature type="region of interest" description="Disordered" evidence="1">
    <location>
        <begin position="57"/>
        <end position="103"/>
    </location>
</feature>
<evidence type="ECO:0000313" key="3">
    <source>
        <dbReference type="Proteomes" id="UP001153069"/>
    </source>
</evidence>
<name>A0A9N8D9N8_9STRA</name>
<feature type="compositionally biased region" description="Polar residues" evidence="1">
    <location>
        <begin position="142"/>
        <end position="157"/>
    </location>
</feature>
<reference evidence="2" key="1">
    <citation type="submission" date="2020-06" db="EMBL/GenBank/DDBJ databases">
        <authorList>
            <consortium name="Plant Systems Biology data submission"/>
        </authorList>
    </citation>
    <scope>NUCLEOTIDE SEQUENCE</scope>
    <source>
        <strain evidence="2">D6</strain>
    </source>
</reference>
<evidence type="ECO:0000256" key="1">
    <source>
        <dbReference type="SAM" id="MobiDB-lite"/>
    </source>
</evidence>
<proteinExistence type="predicted"/>
<accession>A0A9N8D9N8</accession>
<dbReference type="EMBL" id="CAICTM010000043">
    <property type="protein sequence ID" value="CAB9498684.1"/>
    <property type="molecule type" value="Genomic_DNA"/>
</dbReference>
<keyword evidence="3" id="KW-1185">Reference proteome</keyword>
<protein>
    <submittedName>
        <fullName evidence="2">Uncharacterized protein</fullName>
    </submittedName>
</protein>
<organism evidence="2 3">
    <name type="scientific">Seminavis robusta</name>
    <dbReference type="NCBI Taxonomy" id="568900"/>
    <lineage>
        <taxon>Eukaryota</taxon>
        <taxon>Sar</taxon>
        <taxon>Stramenopiles</taxon>
        <taxon>Ochrophyta</taxon>
        <taxon>Bacillariophyta</taxon>
        <taxon>Bacillariophyceae</taxon>
        <taxon>Bacillariophycidae</taxon>
        <taxon>Naviculales</taxon>
        <taxon>Naviculaceae</taxon>
        <taxon>Seminavis</taxon>
    </lineage>
</organism>
<feature type="compositionally biased region" description="Low complexity" evidence="1">
    <location>
        <begin position="58"/>
        <end position="69"/>
    </location>
</feature>
<feature type="compositionally biased region" description="Basic residues" evidence="1">
    <location>
        <begin position="189"/>
        <end position="199"/>
    </location>
</feature>
<dbReference type="Proteomes" id="UP001153069">
    <property type="component" value="Unassembled WGS sequence"/>
</dbReference>
<sequence length="432" mass="48085">MNDLIARGRDDEWALESFDFGLAVDHNHPHDDIDRIVDIIKPDRGLLMNDCSHADTLSTAGESSSWGSSCEYQYTHQQQDKDEPQGSSSSEEEAPVGDLNDSERSLSLDDLKAFFVEDQVGVFDPTRDDIPPPKARTDFKGDSQNSFTLDDLTSFTETGDESENDTQDSNNNNTEGSLGCLLTPNKRSSVVHRKSKRKSSLVPDKLPASPLKGILKNGTCNTRRSSSLTMLLMEDSTMLQMSLSNDFCADNDASLGDEGWSLNQQSFGAADSDALDLQALLEKRVQFSTVLVHEHALIVGDNPSVHEGVPLSLGWKAQHSQTYENLEAYESDKKKNTSNNHSNNPKCKCTKARRLDAEERLFRLLNAGVSLADIQKAEARTNRIRGERDATKQQHLLLQGGLHTKTTKLFWKALQRKEDSDEDYYEGQANDL</sequence>